<dbReference type="AlphaFoldDB" id="A0A2N9HZ24"/>
<accession>A0A2N9HZ24</accession>
<evidence type="ECO:0000313" key="1">
    <source>
        <dbReference type="EMBL" id="SPD09086.1"/>
    </source>
</evidence>
<name>A0A2N9HZ24_FAGSY</name>
<reference evidence="2" key="1">
    <citation type="submission" date="2018-02" db="EMBL/GenBank/DDBJ databases">
        <authorList>
            <person name="Cohen D.B."/>
            <person name="Kent A.D."/>
        </authorList>
    </citation>
    <scope>NUCLEOTIDE SEQUENCE</scope>
</reference>
<dbReference type="EMBL" id="OIVN01003140">
    <property type="protein sequence ID" value="SPD09086.1"/>
    <property type="molecule type" value="Genomic_DNA"/>
</dbReference>
<sequence length="63" mass="6860">MGVAKAWRLCVLENDGGDDVVSEEADPVVLGLRLDALRLGLDFALQRRRRFRGSRSCGPGFAA</sequence>
<dbReference type="EMBL" id="OIVN01004766">
    <property type="protein sequence ID" value="SPD19127.1"/>
    <property type="molecule type" value="Genomic_DNA"/>
</dbReference>
<proteinExistence type="predicted"/>
<protein>
    <submittedName>
        <fullName evidence="2">Uncharacterized protein</fullName>
    </submittedName>
</protein>
<gene>
    <name evidence="1" type="ORF">FSB_LOCUS36968</name>
    <name evidence="2" type="ORF">FSB_LOCUS47009</name>
</gene>
<evidence type="ECO:0000313" key="2">
    <source>
        <dbReference type="EMBL" id="SPD19127.1"/>
    </source>
</evidence>
<organism evidence="2">
    <name type="scientific">Fagus sylvatica</name>
    <name type="common">Beechnut</name>
    <dbReference type="NCBI Taxonomy" id="28930"/>
    <lineage>
        <taxon>Eukaryota</taxon>
        <taxon>Viridiplantae</taxon>
        <taxon>Streptophyta</taxon>
        <taxon>Embryophyta</taxon>
        <taxon>Tracheophyta</taxon>
        <taxon>Spermatophyta</taxon>
        <taxon>Magnoliopsida</taxon>
        <taxon>eudicotyledons</taxon>
        <taxon>Gunneridae</taxon>
        <taxon>Pentapetalae</taxon>
        <taxon>rosids</taxon>
        <taxon>fabids</taxon>
        <taxon>Fagales</taxon>
        <taxon>Fagaceae</taxon>
        <taxon>Fagus</taxon>
    </lineage>
</organism>